<gene>
    <name evidence="8" type="ORF">SAMN05216522_1092</name>
</gene>
<dbReference type="Proteomes" id="UP000242515">
    <property type="component" value="Unassembled WGS sequence"/>
</dbReference>
<accession>A0A1H9K7V0</accession>
<protein>
    <recommendedName>
        <fullName evidence="5">Ribose operon repressor</fullName>
    </recommendedName>
</protein>
<keyword evidence="1" id="KW-0678">Repressor</keyword>
<dbReference type="SMART" id="SM00354">
    <property type="entry name" value="HTH_LACI"/>
    <property type="match status" value="1"/>
</dbReference>
<dbReference type="InterPro" id="IPR010982">
    <property type="entry name" value="Lambda_DNA-bd_dom_sf"/>
</dbReference>
<dbReference type="OrthoDB" id="9798934at2"/>
<keyword evidence="3" id="KW-0238">DNA-binding</keyword>
<evidence type="ECO:0000256" key="4">
    <source>
        <dbReference type="ARBA" id="ARBA00023163"/>
    </source>
</evidence>
<dbReference type="PANTHER" id="PTHR30146:SF145">
    <property type="entry name" value="RIBOSE OPERON REPRESSOR"/>
    <property type="match status" value="1"/>
</dbReference>
<dbReference type="Pfam" id="PF13377">
    <property type="entry name" value="Peripla_BP_3"/>
    <property type="match status" value="1"/>
</dbReference>
<dbReference type="PROSITE" id="PS50932">
    <property type="entry name" value="HTH_LACI_2"/>
    <property type="match status" value="1"/>
</dbReference>
<dbReference type="CDD" id="cd06275">
    <property type="entry name" value="PBP1_PurR"/>
    <property type="match status" value="1"/>
</dbReference>
<sequence length="331" mass="36264">MATIKDVARRAGVSTSTVSHVINQNRFVSDEIQQRVSEAIAKLNYTPSALARSLKLNQTRTIGMVVTTSSNPFYAEVVKGVEDNCYERGYSLILCNTAEDVQRMSRSLETLIQKRVDGLLLMCNEGHAALAPLLQRYPALPIVMMDWSPLTGLSDVIEENALLGGELATKHLIDRGYQHIACISGPLDKSPARRRVEGFKRALLSAGRDINEEYIVQGDFEFSGGMSSMQQLLTLTPRPDAVFACNDAMAVGVYQALFRAGLTIPDDVAVIGYDDIALSEYLTPPLTTIHQSKDTLGQVAIDLLLHRIEEKKGGAPVSWALTPQLKVRSST</sequence>
<dbReference type="EMBL" id="FOGC01000009">
    <property type="protein sequence ID" value="SEQ95007.1"/>
    <property type="molecule type" value="Genomic_DNA"/>
</dbReference>
<dbReference type="SUPFAM" id="SSF47413">
    <property type="entry name" value="lambda repressor-like DNA-binding domains"/>
    <property type="match status" value="1"/>
</dbReference>
<dbReference type="PANTHER" id="PTHR30146">
    <property type="entry name" value="LACI-RELATED TRANSCRIPTIONAL REPRESSOR"/>
    <property type="match status" value="1"/>
</dbReference>
<keyword evidence="9" id="KW-1185">Reference proteome</keyword>
<dbReference type="PROSITE" id="PS00356">
    <property type="entry name" value="HTH_LACI_1"/>
    <property type="match status" value="1"/>
</dbReference>
<feature type="domain" description="HTH lacI-type" evidence="6">
    <location>
        <begin position="2"/>
        <end position="56"/>
    </location>
</feature>
<dbReference type="InterPro" id="IPR028082">
    <property type="entry name" value="Peripla_BP_I"/>
</dbReference>
<dbReference type="PROSITE" id="PS50943">
    <property type="entry name" value="HTH_CROC1"/>
    <property type="match status" value="1"/>
</dbReference>
<dbReference type="STRING" id="988801.SAMN05216522_1092"/>
<dbReference type="FunFam" id="1.10.260.40:FF:000002">
    <property type="entry name" value="HTH-type transcriptional repressor PurR"/>
    <property type="match status" value="1"/>
</dbReference>
<evidence type="ECO:0000256" key="1">
    <source>
        <dbReference type="ARBA" id="ARBA00022491"/>
    </source>
</evidence>
<evidence type="ECO:0000259" key="6">
    <source>
        <dbReference type="PROSITE" id="PS50932"/>
    </source>
</evidence>
<dbReference type="PRINTS" id="PR00036">
    <property type="entry name" value="HTHLACI"/>
</dbReference>
<evidence type="ECO:0000259" key="7">
    <source>
        <dbReference type="PROSITE" id="PS50943"/>
    </source>
</evidence>
<dbReference type="Pfam" id="PF00356">
    <property type="entry name" value="LacI"/>
    <property type="match status" value="1"/>
</dbReference>
<proteinExistence type="predicted"/>
<organism evidence="8 9">
    <name type="scientific">Rosenbergiella nectarea</name>
    <dbReference type="NCBI Taxonomy" id="988801"/>
    <lineage>
        <taxon>Bacteria</taxon>
        <taxon>Pseudomonadati</taxon>
        <taxon>Pseudomonadota</taxon>
        <taxon>Gammaproteobacteria</taxon>
        <taxon>Enterobacterales</taxon>
        <taxon>Erwiniaceae</taxon>
        <taxon>Rosenbergiella</taxon>
    </lineage>
</organism>
<evidence type="ECO:0000256" key="2">
    <source>
        <dbReference type="ARBA" id="ARBA00023015"/>
    </source>
</evidence>
<dbReference type="SUPFAM" id="SSF53822">
    <property type="entry name" value="Periplasmic binding protein-like I"/>
    <property type="match status" value="1"/>
</dbReference>
<dbReference type="GO" id="GO:0003700">
    <property type="term" value="F:DNA-binding transcription factor activity"/>
    <property type="evidence" value="ECO:0007669"/>
    <property type="project" value="TreeGrafter"/>
</dbReference>
<dbReference type="NCBIfam" id="NF007743">
    <property type="entry name" value="PRK10423.1"/>
    <property type="match status" value="1"/>
</dbReference>
<keyword evidence="4" id="KW-0804">Transcription</keyword>
<dbReference type="InterPro" id="IPR057343">
    <property type="entry name" value="PurR_sensor_dom"/>
</dbReference>
<dbReference type="GO" id="GO:0000976">
    <property type="term" value="F:transcription cis-regulatory region binding"/>
    <property type="evidence" value="ECO:0007669"/>
    <property type="project" value="TreeGrafter"/>
</dbReference>
<dbReference type="Gene3D" id="1.10.260.40">
    <property type="entry name" value="lambda repressor-like DNA-binding domains"/>
    <property type="match status" value="1"/>
</dbReference>
<dbReference type="InterPro" id="IPR000843">
    <property type="entry name" value="HTH_LacI"/>
</dbReference>
<dbReference type="AlphaFoldDB" id="A0A1H9K7V0"/>
<evidence type="ECO:0000256" key="3">
    <source>
        <dbReference type="ARBA" id="ARBA00023125"/>
    </source>
</evidence>
<dbReference type="CDD" id="cd01392">
    <property type="entry name" value="HTH_LacI"/>
    <property type="match status" value="1"/>
</dbReference>
<dbReference type="Gene3D" id="3.40.50.2300">
    <property type="match status" value="2"/>
</dbReference>
<reference evidence="9" key="1">
    <citation type="submission" date="2016-10" db="EMBL/GenBank/DDBJ databases">
        <authorList>
            <person name="Varghese N."/>
            <person name="Submissions S."/>
        </authorList>
    </citation>
    <scope>NUCLEOTIDE SEQUENCE [LARGE SCALE GENOMIC DNA]</scope>
    <source>
        <strain evidence="9">8N4</strain>
    </source>
</reference>
<dbReference type="InterPro" id="IPR046335">
    <property type="entry name" value="LacI/GalR-like_sensor"/>
</dbReference>
<evidence type="ECO:0000313" key="9">
    <source>
        <dbReference type="Proteomes" id="UP000242515"/>
    </source>
</evidence>
<dbReference type="RefSeq" id="WP_092676847.1">
    <property type="nucleotide sequence ID" value="NZ_FOGC01000009.1"/>
</dbReference>
<evidence type="ECO:0000256" key="5">
    <source>
        <dbReference type="ARBA" id="ARBA00044140"/>
    </source>
</evidence>
<dbReference type="InterPro" id="IPR001387">
    <property type="entry name" value="Cro/C1-type_HTH"/>
</dbReference>
<feature type="domain" description="HTH cro/C1-type" evidence="7">
    <location>
        <begin position="3"/>
        <end position="50"/>
    </location>
</feature>
<keyword evidence="2" id="KW-0805">Transcription regulation</keyword>
<name>A0A1H9K7V0_9GAMM</name>
<evidence type="ECO:0000313" key="8">
    <source>
        <dbReference type="EMBL" id="SEQ95007.1"/>
    </source>
</evidence>